<proteinExistence type="predicted"/>
<dbReference type="Proteomes" id="UP000481360">
    <property type="component" value="Unassembled WGS sequence"/>
</dbReference>
<organism evidence="1 2">
    <name type="scientific">Lentzea alba</name>
    <dbReference type="NCBI Taxonomy" id="2714351"/>
    <lineage>
        <taxon>Bacteria</taxon>
        <taxon>Bacillati</taxon>
        <taxon>Actinomycetota</taxon>
        <taxon>Actinomycetes</taxon>
        <taxon>Pseudonocardiales</taxon>
        <taxon>Pseudonocardiaceae</taxon>
        <taxon>Lentzea</taxon>
    </lineage>
</organism>
<sequence length="137" mass="15541">MNRFWEHPHFRELAALDLPAGDFAVTGSGVLFAHGLIADPRDLDVLTRGLAWERVTQLAAPQPMPFTAGEAVVSGCLEFVDRWFSDMWVVDELIDDADVLHGFRFVRLDVIRATKVMLGRPRDLEHLALMDEKVREK</sequence>
<accession>A0A7C9RNX8</accession>
<dbReference type="EMBL" id="JAAMPJ010000002">
    <property type="protein sequence ID" value="NGY59208.1"/>
    <property type="molecule type" value="Genomic_DNA"/>
</dbReference>
<evidence type="ECO:0000313" key="2">
    <source>
        <dbReference type="Proteomes" id="UP000481360"/>
    </source>
</evidence>
<dbReference type="RefSeq" id="WP_166045253.1">
    <property type="nucleotide sequence ID" value="NZ_JAAMPJ010000002.1"/>
</dbReference>
<keyword evidence="2" id="KW-1185">Reference proteome</keyword>
<comment type="caution">
    <text evidence="1">The sequence shown here is derived from an EMBL/GenBank/DDBJ whole genome shotgun (WGS) entry which is preliminary data.</text>
</comment>
<evidence type="ECO:0000313" key="1">
    <source>
        <dbReference type="EMBL" id="NGY59208.1"/>
    </source>
</evidence>
<name>A0A7C9RNX8_9PSEU</name>
<protein>
    <submittedName>
        <fullName evidence="1">Uncharacterized protein</fullName>
    </submittedName>
</protein>
<gene>
    <name evidence="1" type="ORF">G7043_09760</name>
</gene>
<dbReference type="AlphaFoldDB" id="A0A7C9RNX8"/>
<reference evidence="1 2" key="1">
    <citation type="submission" date="2020-03" db="EMBL/GenBank/DDBJ databases">
        <title>Isolation and identification of active actinomycetes.</title>
        <authorList>
            <person name="Sun X."/>
        </authorList>
    </citation>
    <scope>NUCLEOTIDE SEQUENCE [LARGE SCALE GENOMIC DNA]</scope>
    <source>
        <strain evidence="1 2">NEAU-D13</strain>
    </source>
</reference>